<protein>
    <submittedName>
        <fullName evidence="1">Type II toxin-antitoxin system death-on-curing family toxin</fullName>
    </submittedName>
</protein>
<evidence type="ECO:0000313" key="2">
    <source>
        <dbReference type="Proteomes" id="UP000256718"/>
    </source>
</evidence>
<evidence type="ECO:0000313" key="1">
    <source>
        <dbReference type="EMBL" id="RDY86640.1"/>
    </source>
</evidence>
<dbReference type="EMBL" id="QHGZ01000075">
    <property type="protein sequence ID" value="RDY86640.1"/>
    <property type="molecule type" value="Genomic_DNA"/>
</dbReference>
<dbReference type="InterPro" id="IPR003812">
    <property type="entry name" value="Fido"/>
</dbReference>
<dbReference type="Proteomes" id="UP000256718">
    <property type="component" value="Unassembled WGS sequence"/>
</dbReference>
<dbReference type="InterPro" id="IPR036597">
    <property type="entry name" value="Fido-like_dom_sf"/>
</dbReference>
<dbReference type="RefSeq" id="WP_001221830.1">
    <property type="nucleotide sequence ID" value="NZ_CAXOLC010000001.1"/>
</dbReference>
<accession>A0A0H1M7Z1</accession>
<dbReference type="NCBIfam" id="TIGR01550">
    <property type="entry name" value="DOC_P1"/>
    <property type="match status" value="1"/>
</dbReference>
<name>A0A0H1M7Z1_STRAG</name>
<reference evidence="1 2" key="1">
    <citation type="journal article" date="2018" name="Emerg. Microbes Infect.">
        <title>Phenotypic and molecular analysis of nontypeable Group B streptococci: identification of cps2a and hybrid cps2a/cps5 Group B streptococcal capsule gene clusters.</title>
        <authorList>
            <person name="Alhhazmi A."/>
            <person name="Tyrrell G.J."/>
        </authorList>
    </citation>
    <scope>NUCLEOTIDE SEQUENCE [LARGE SCALE GENOMIC DNA]</scope>
    <source>
        <strain evidence="1 2">PLGBS17</strain>
    </source>
</reference>
<gene>
    <name evidence="1" type="ORF">C4618_02625</name>
</gene>
<sequence>MRILTVEQVIELHSRLIQATGGLDGVRDAGLVESSLSSAFSSYFGIEKYPSIEEKAARLCYSLVNNHAFLDGNKRIGVYVMIIFLELNGIVLNQTDEEIVKLGLGVAASELDYNAILEYIRNH</sequence>
<dbReference type="Pfam" id="PF02661">
    <property type="entry name" value="Fic"/>
    <property type="match status" value="1"/>
</dbReference>
<dbReference type="Gene3D" id="1.20.120.1870">
    <property type="entry name" value="Fic/DOC protein, Fido domain"/>
    <property type="match status" value="1"/>
</dbReference>
<organism evidence="1 2">
    <name type="scientific">Streptococcus agalactiae</name>
    <dbReference type="NCBI Taxonomy" id="1311"/>
    <lineage>
        <taxon>Bacteria</taxon>
        <taxon>Bacillati</taxon>
        <taxon>Bacillota</taxon>
        <taxon>Bacilli</taxon>
        <taxon>Lactobacillales</taxon>
        <taxon>Streptococcaceae</taxon>
        <taxon>Streptococcus</taxon>
    </lineage>
</organism>
<proteinExistence type="predicted"/>
<dbReference type="PIRSF" id="PIRSF018297">
    <property type="entry name" value="Doc"/>
    <property type="match status" value="1"/>
</dbReference>
<dbReference type="InterPro" id="IPR053737">
    <property type="entry name" value="Type_II_TA_Toxin"/>
</dbReference>
<dbReference type="AlphaFoldDB" id="A0A0H1M7Z1"/>
<dbReference type="GO" id="GO:0016301">
    <property type="term" value="F:kinase activity"/>
    <property type="evidence" value="ECO:0007669"/>
    <property type="project" value="InterPro"/>
</dbReference>
<dbReference type="PROSITE" id="PS51459">
    <property type="entry name" value="FIDO"/>
    <property type="match status" value="1"/>
</dbReference>
<dbReference type="SUPFAM" id="SSF140931">
    <property type="entry name" value="Fic-like"/>
    <property type="match status" value="1"/>
</dbReference>
<dbReference type="PANTHER" id="PTHR39426">
    <property type="entry name" value="HOMOLOGY TO DEATH-ON-CURING PROTEIN OF PHAGE P1"/>
    <property type="match status" value="1"/>
</dbReference>
<dbReference type="InterPro" id="IPR006440">
    <property type="entry name" value="Doc"/>
</dbReference>
<dbReference type="PANTHER" id="PTHR39426:SF1">
    <property type="entry name" value="HOMOLOGY TO DEATH-ON-CURING PROTEIN OF PHAGE P1"/>
    <property type="match status" value="1"/>
</dbReference>
<comment type="caution">
    <text evidence="1">The sequence shown here is derived from an EMBL/GenBank/DDBJ whole genome shotgun (WGS) entry which is preliminary data.</text>
</comment>